<dbReference type="EMBL" id="KK199218">
    <property type="protein sequence ID" value="KCW44552.1"/>
    <property type="molecule type" value="Genomic_DNA"/>
</dbReference>
<evidence type="ECO:0000256" key="3">
    <source>
        <dbReference type="SAM" id="Phobius"/>
    </source>
</evidence>
<name>A0A058ZRZ6_EUCGR</name>
<reference evidence="5" key="2">
    <citation type="journal article" date="2014" name="Nature">
        <title>The genome of Eucalyptus grandis.</title>
        <authorList>
            <person name="Myburg A.A."/>
            <person name="Grattapaglia D."/>
            <person name="Tuskan G.A."/>
            <person name="Hellsten U."/>
            <person name="Hayes R.D."/>
            <person name="Grimwood J."/>
            <person name="Jenkins J."/>
            <person name="Lindquist E."/>
            <person name="Tice H."/>
            <person name="Bauer D."/>
            <person name="Goodstein D.M."/>
            <person name="Dubchak I."/>
            <person name="Poliakov A."/>
            <person name="Mizrachi E."/>
            <person name="Kullan A.R."/>
            <person name="Hussey S.G."/>
            <person name="Pinard D."/>
            <person name="van der Merwe K."/>
            <person name="Singh P."/>
            <person name="van Jaarsveld I."/>
            <person name="Silva-Junior O.B."/>
            <person name="Togawa R.C."/>
            <person name="Pappas M.R."/>
            <person name="Faria D.A."/>
            <person name="Sansaloni C.P."/>
            <person name="Petroli C.D."/>
            <person name="Yang X."/>
            <person name="Ranjan P."/>
            <person name="Tschaplinski T.J."/>
            <person name="Ye C.Y."/>
            <person name="Li T."/>
            <person name="Sterck L."/>
            <person name="Vanneste K."/>
            <person name="Murat F."/>
            <person name="Soler M."/>
            <person name="Clemente H.S."/>
            <person name="Saidi N."/>
            <person name="Cassan-Wang H."/>
            <person name="Dunand C."/>
            <person name="Hefer C.A."/>
            <person name="Bornberg-Bauer E."/>
            <person name="Kersting A.R."/>
            <person name="Vining K."/>
            <person name="Amarasinghe V."/>
            <person name="Ranik M."/>
            <person name="Naithani S."/>
            <person name="Elser J."/>
            <person name="Boyd A.E."/>
            <person name="Liston A."/>
            <person name="Spatafora J.W."/>
            <person name="Dharmwardhana P."/>
            <person name="Raja R."/>
            <person name="Sullivan C."/>
            <person name="Romanel E."/>
            <person name="Alves-Ferreira M."/>
            <person name="Kulheim C."/>
            <person name="Foley W."/>
            <person name="Carocha V."/>
            <person name="Paiva J."/>
            <person name="Kudrna D."/>
            <person name="Brommonschenkel S.H."/>
            <person name="Pasquali G."/>
            <person name="Byrne M."/>
            <person name="Rigault P."/>
            <person name="Tibbits J."/>
            <person name="Spokevicius A."/>
            <person name="Jones R.C."/>
            <person name="Steane D.A."/>
            <person name="Vaillancourt R.E."/>
            <person name="Potts B.M."/>
            <person name="Joubert F."/>
            <person name="Barry K."/>
            <person name="Pappas G.J."/>
            <person name="Strauss S.H."/>
            <person name="Jaiswal P."/>
            <person name="Grima-Pettenati J."/>
            <person name="Salse J."/>
            <person name="Van de Peer Y."/>
            <person name="Rokhsar D.S."/>
            <person name="Schmutz J."/>
        </authorList>
    </citation>
    <scope>NUCLEOTIDE SEQUENCE</scope>
    <source>
        <tissue evidence="5">Leaf extractions</tissue>
    </source>
</reference>
<dbReference type="Proteomes" id="UP000030711">
    <property type="component" value="Unassembled WGS sequence"/>
</dbReference>
<dbReference type="EMBL" id="MU848702">
    <property type="protein sequence ID" value="KAK2632148.1"/>
    <property type="molecule type" value="Genomic_DNA"/>
</dbReference>
<feature type="transmembrane region" description="Helical" evidence="3">
    <location>
        <begin position="128"/>
        <end position="146"/>
    </location>
</feature>
<proteinExistence type="predicted"/>
<dbReference type="CDD" id="cd00051">
    <property type="entry name" value="EFh"/>
    <property type="match status" value="1"/>
</dbReference>
<dbReference type="OMA" id="RDCYERM"/>
<reference evidence="6" key="1">
    <citation type="submission" date="2013-07" db="EMBL/GenBank/DDBJ databases">
        <title>The genome of Eucalyptus grandis.</title>
        <authorList>
            <person name="Schmutz J."/>
            <person name="Hayes R."/>
            <person name="Myburg A."/>
            <person name="Tuskan G."/>
            <person name="Grattapaglia D."/>
            <person name="Rokhsar D.S."/>
        </authorList>
    </citation>
    <scope>NUCLEOTIDE SEQUENCE</scope>
    <source>
        <tissue evidence="6">Leaf extractions</tissue>
    </source>
</reference>
<sequence length="152" mass="17838">MRRTARKSEKEMKREPRETARDCYERMKEDQKQVAKQLFEAMDADKDHRISIDEFKDFLTFAGYQSKGLSELFKLLDKDKNGVLDFDELLTFVYMLGHKKDGGKLKSRASTDEPRPGDQTRRSKWEKWLMLFNVILAAFESVLSLVEGLNCF</sequence>
<keyword evidence="3" id="KW-0472">Membrane</keyword>
<keyword evidence="1" id="KW-0106">Calcium</keyword>
<dbReference type="Pfam" id="PF13499">
    <property type="entry name" value="EF-hand_7"/>
    <property type="match status" value="1"/>
</dbReference>
<dbReference type="InParanoid" id="A0A058ZRZ6"/>
<dbReference type="PROSITE" id="PS50222">
    <property type="entry name" value="EF_HAND_2"/>
    <property type="match status" value="2"/>
</dbReference>
<dbReference type="Gramene" id="KCW44552">
    <property type="protein sequence ID" value="KCW44552"/>
    <property type="gene ID" value="EUGRSUZ_L01936"/>
</dbReference>
<reference evidence="5" key="4">
    <citation type="submission" date="2023-07" db="EMBL/GenBank/DDBJ databases">
        <authorList>
            <person name="Myburg A.A."/>
            <person name="Grattapaglia D."/>
            <person name="Tuskan G.A."/>
            <person name="Hellsten U."/>
            <person name="Hayes R.D."/>
            <person name="Grimwood J."/>
            <person name="Jenkins J."/>
            <person name="Lindquist E."/>
            <person name="Tice H."/>
            <person name="Bauer D."/>
            <person name="Goodstein D.M."/>
            <person name="Dubchak I."/>
            <person name="Poliakov A."/>
            <person name="Mizrachi E."/>
            <person name="Kullan A.R."/>
            <person name="Hussey S.G."/>
            <person name="Pinard D."/>
            <person name="Van D.M."/>
            <person name="Singh P."/>
            <person name="Van J.I."/>
            <person name="Silva-Junior O.B."/>
            <person name="Togawa R.C."/>
            <person name="Pappas M.R."/>
            <person name="Faria D.A."/>
            <person name="Sansaloni C.P."/>
            <person name="Petroli C.D."/>
            <person name="Yang X."/>
            <person name="Ranjan P."/>
            <person name="Tschaplinski T.J."/>
            <person name="Ye C.Y."/>
            <person name="Li T."/>
            <person name="Sterck L."/>
            <person name="Vanneste K."/>
            <person name="Murat F."/>
            <person name="Soler M."/>
            <person name="Clemente H.S."/>
            <person name="Saidi N."/>
            <person name="Cassan-Wang H."/>
            <person name="Dunand C."/>
            <person name="Hefer C.A."/>
            <person name="Bornberg-Bauer E."/>
            <person name="Kersting A.R."/>
            <person name="Vining K."/>
            <person name="Amarasinghe V."/>
            <person name="Ranik M."/>
            <person name="Naithani S."/>
            <person name="Elser J."/>
            <person name="Boyd A.E."/>
            <person name="Liston A."/>
            <person name="Spatafora J.W."/>
            <person name="Dharmwardhana P."/>
            <person name="Raja R."/>
            <person name="Sullivan C."/>
            <person name="Romanel E."/>
            <person name="Alves-Ferreira M."/>
            <person name="Kulheim C."/>
            <person name="Foley W."/>
            <person name="Carocha V."/>
            <person name="Paiva J."/>
            <person name="Kudrna D."/>
            <person name="Brommonschenkel S.H."/>
            <person name="Pasquali G."/>
            <person name="Byrne M."/>
            <person name="Rigault P."/>
            <person name="Tibbits J."/>
            <person name="Spokevicius A."/>
            <person name="Jones R.C."/>
            <person name="Steane D.A."/>
            <person name="Vaillancourt R.E."/>
            <person name="Potts B.M."/>
            <person name="Joubert F."/>
            <person name="Barry K."/>
            <person name="Pappas G.J."/>
            <person name="Strauss S.H."/>
            <person name="Jaiswal P."/>
            <person name="Grima-Pettenati J."/>
            <person name="Salse J."/>
            <person name="Van D.P."/>
            <person name="Rokhsar D.S."/>
            <person name="Schmutz J."/>
        </authorList>
    </citation>
    <scope>NUCLEOTIDE SEQUENCE</scope>
    <source>
        <tissue evidence="5">Leaf extractions</tissue>
    </source>
</reference>
<reference evidence="5" key="3">
    <citation type="submission" date="2023-04" db="EMBL/GenBank/DDBJ databases">
        <title>WGS assembly of Eucalyptus grandis.</title>
        <authorList>
            <person name="Myburg A."/>
            <person name="Grattapaglia D."/>
            <person name="Tuskan G."/>
            <person name="Hellsten U."/>
            <person name="Hayes R."/>
            <person name="Grimwood J."/>
            <person name="Jenkins J."/>
            <person name="Lindquist E."/>
            <person name="Tice H."/>
            <person name="Bauer D."/>
            <person name="Goodstein D."/>
            <person name="Dubchak I."/>
            <person name="Poliakov A."/>
            <person name="Mizrachi E."/>
            <person name="Kullan A."/>
            <person name="Hussey S."/>
            <person name="Pinard D."/>
            <person name="Van D."/>
            <person name="Singh P."/>
            <person name="Van J."/>
            <person name="Silva-Junior O."/>
            <person name="Togawa R."/>
            <person name="Pappas M."/>
            <person name="Faria D."/>
            <person name="Sansaloni C."/>
            <person name="Petroli C."/>
            <person name="Yang X."/>
            <person name="Ranjan P."/>
            <person name="Tschaplinski T."/>
            <person name="Ye C."/>
            <person name="Li T."/>
            <person name="Sterck L."/>
            <person name="Vanneste K."/>
            <person name="Murat F."/>
            <person name="Soler M."/>
            <person name="Clemente H."/>
            <person name="Saidi N."/>
            <person name="Cassan-Wang H."/>
            <person name="Dunand C."/>
            <person name="Hefer C."/>
            <person name="Bornberg-Bauer E."/>
            <person name="Kersting A."/>
            <person name="Vining K."/>
            <person name="Amarasinghe V."/>
            <person name="Ranik M."/>
            <person name="Naithani S."/>
            <person name="Elser J."/>
            <person name="Boyd A."/>
            <person name="Liston A."/>
            <person name="Spatafora J."/>
            <person name="Dharmwardhana P."/>
            <person name="Raja R."/>
            <person name="Sullivan C."/>
            <person name="Romanel E."/>
            <person name="Alves-Ferreira M."/>
            <person name="Kulheim C."/>
            <person name="Foley W."/>
            <person name="Carocha V."/>
            <person name="Paiva J."/>
            <person name="Kudrna D."/>
            <person name="Brommonschenkel S."/>
            <person name="Pasquali G."/>
            <person name="Byrne M."/>
            <person name="Rigault P."/>
            <person name="Tibbits J."/>
            <person name="Spokevicius A."/>
            <person name="Jones R."/>
            <person name="Steane D."/>
            <person name="Vaillancourt R."/>
            <person name="Potts B."/>
            <person name="Joubert F."/>
            <person name="Barry K."/>
            <person name="Pappas G."/>
            <person name="Strauss S."/>
            <person name="Jaiswal P."/>
            <person name="Grima-Pettenati J."/>
            <person name="Salse J."/>
            <person name="Van D."/>
            <person name="Rokhsar D."/>
            <person name="Schmutz J."/>
        </authorList>
    </citation>
    <scope>NUCLEOTIDE SEQUENCE</scope>
    <source>
        <tissue evidence="5">Leaf extractions</tissue>
    </source>
</reference>
<evidence type="ECO:0000259" key="4">
    <source>
        <dbReference type="PROSITE" id="PS50222"/>
    </source>
</evidence>
<evidence type="ECO:0000256" key="2">
    <source>
        <dbReference type="SAM" id="MobiDB-lite"/>
    </source>
</evidence>
<protein>
    <recommendedName>
        <fullName evidence="4">EF-hand domain-containing protein</fullName>
    </recommendedName>
</protein>
<gene>
    <name evidence="6" type="ORF">EUGRSUZ_L01936</name>
</gene>
<keyword evidence="3" id="KW-1133">Transmembrane helix</keyword>
<accession>A0A058ZRZ6</accession>
<dbReference type="GO" id="GO:0005509">
    <property type="term" value="F:calcium ion binding"/>
    <property type="evidence" value="ECO:0007669"/>
    <property type="project" value="InterPro"/>
</dbReference>
<evidence type="ECO:0000256" key="1">
    <source>
        <dbReference type="ARBA" id="ARBA00022837"/>
    </source>
</evidence>
<dbReference type="PROSITE" id="PS00018">
    <property type="entry name" value="EF_HAND_1"/>
    <property type="match status" value="2"/>
</dbReference>
<keyword evidence="3" id="KW-0812">Transmembrane</keyword>
<dbReference type="SUPFAM" id="SSF47473">
    <property type="entry name" value="EF-hand"/>
    <property type="match status" value="1"/>
</dbReference>
<feature type="region of interest" description="Disordered" evidence="2">
    <location>
        <begin position="101"/>
        <end position="120"/>
    </location>
</feature>
<dbReference type="InterPro" id="IPR018247">
    <property type="entry name" value="EF_Hand_1_Ca_BS"/>
</dbReference>
<dbReference type="AlphaFoldDB" id="A0A058ZRZ6"/>
<evidence type="ECO:0000313" key="6">
    <source>
        <dbReference type="EMBL" id="KCW44552.1"/>
    </source>
</evidence>
<dbReference type="Gene3D" id="1.10.238.10">
    <property type="entry name" value="EF-hand"/>
    <property type="match status" value="1"/>
</dbReference>
<evidence type="ECO:0000313" key="7">
    <source>
        <dbReference type="Proteomes" id="UP000030711"/>
    </source>
</evidence>
<feature type="domain" description="EF-hand" evidence="4">
    <location>
        <begin position="30"/>
        <end position="65"/>
    </location>
</feature>
<dbReference type="InterPro" id="IPR011992">
    <property type="entry name" value="EF-hand-dom_pair"/>
</dbReference>
<feature type="domain" description="EF-hand" evidence="4">
    <location>
        <begin position="69"/>
        <end position="99"/>
    </location>
</feature>
<feature type="region of interest" description="Disordered" evidence="2">
    <location>
        <begin position="1"/>
        <end position="27"/>
    </location>
</feature>
<evidence type="ECO:0000313" key="5">
    <source>
        <dbReference type="EMBL" id="KAK2632148.1"/>
    </source>
</evidence>
<keyword evidence="7" id="KW-1185">Reference proteome</keyword>
<organism evidence="6">
    <name type="scientific">Eucalyptus grandis</name>
    <name type="common">Flooded gum</name>
    <dbReference type="NCBI Taxonomy" id="71139"/>
    <lineage>
        <taxon>Eukaryota</taxon>
        <taxon>Viridiplantae</taxon>
        <taxon>Streptophyta</taxon>
        <taxon>Embryophyta</taxon>
        <taxon>Tracheophyta</taxon>
        <taxon>Spermatophyta</taxon>
        <taxon>Magnoliopsida</taxon>
        <taxon>eudicotyledons</taxon>
        <taxon>Gunneridae</taxon>
        <taxon>Pentapetalae</taxon>
        <taxon>rosids</taxon>
        <taxon>malvids</taxon>
        <taxon>Myrtales</taxon>
        <taxon>Myrtaceae</taxon>
        <taxon>Myrtoideae</taxon>
        <taxon>Eucalypteae</taxon>
        <taxon>Eucalyptus</taxon>
    </lineage>
</organism>
<dbReference type="SMART" id="SM00054">
    <property type="entry name" value="EFh"/>
    <property type="match status" value="2"/>
</dbReference>
<dbReference type="InterPro" id="IPR002048">
    <property type="entry name" value="EF_hand_dom"/>
</dbReference>